<dbReference type="Gene3D" id="2.30.110.10">
    <property type="entry name" value="Electron Transport, Fmn-binding Protein, Chain A"/>
    <property type="match status" value="1"/>
</dbReference>
<evidence type="ECO:0000313" key="2">
    <source>
        <dbReference type="Proteomes" id="UP000621560"/>
    </source>
</evidence>
<dbReference type="RefSeq" id="WP_190913536.1">
    <property type="nucleotide sequence ID" value="NZ_JACXIZ010000001.1"/>
</dbReference>
<dbReference type="AlphaFoldDB" id="A0A927GQ72"/>
<dbReference type="SUPFAM" id="SSF50475">
    <property type="entry name" value="FMN-binding split barrel"/>
    <property type="match status" value="1"/>
</dbReference>
<proteinExistence type="predicted"/>
<dbReference type="PANTHER" id="PTHR35802">
    <property type="entry name" value="PROTEASE SYNTHASE AND SPORULATION PROTEIN PAI 2"/>
    <property type="match status" value="1"/>
</dbReference>
<comment type="caution">
    <text evidence="1">The sequence shown here is derived from an EMBL/GenBank/DDBJ whole genome shotgun (WGS) entry which is preliminary data.</text>
</comment>
<gene>
    <name evidence="1" type="ORF">IDH44_00150</name>
</gene>
<sequence length="205" mass="23568">MYIPKPFQMEDESVMFDFIEQHNFGILITTQAQHPVGSHLPFWLDREQRRMYSHFARPNEQWRDIEDQEALIIFPGPHTYISPTWYETNQSVPTWNYVSVHVYGKITIIDDPSEVLGSLGKLVLQHEGPDSAYTLDSSNQAFVEGLSAGIVAFQCEIAKLEGKWKLSQNHSRARQENVVRQLEQSKHEDARSIAAQMKRNLEGGP</sequence>
<dbReference type="PIRSF" id="PIRSF010372">
    <property type="entry name" value="PaiB"/>
    <property type="match status" value="1"/>
</dbReference>
<dbReference type="InterPro" id="IPR012349">
    <property type="entry name" value="Split_barrel_FMN-bd"/>
</dbReference>
<reference evidence="1" key="1">
    <citation type="submission" date="2020-09" db="EMBL/GenBank/DDBJ databases">
        <title>A novel bacterium of genus Paenibacillus, isolated from South China Sea.</title>
        <authorList>
            <person name="Huang H."/>
            <person name="Mo K."/>
            <person name="Hu Y."/>
        </authorList>
    </citation>
    <scope>NUCLEOTIDE SEQUENCE</scope>
    <source>
        <strain evidence="1">IB182496</strain>
    </source>
</reference>
<organism evidence="1 2">
    <name type="scientific">Paenibacillus sabuli</name>
    <dbReference type="NCBI Taxonomy" id="2772509"/>
    <lineage>
        <taxon>Bacteria</taxon>
        <taxon>Bacillati</taxon>
        <taxon>Bacillota</taxon>
        <taxon>Bacilli</taxon>
        <taxon>Bacillales</taxon>
        <taxon>Paenibacillaceae</taxon>
        <taxon>Paenibacillus</taxon>
    </lineage>
</organism>
<accession>A0A927GQ72</accession>
<dbReference type="Proteomes" id="UP000621560">
    <property type="component" value="Unassembled WGS sequence"/>
</dbReference>
<protein>
    <submittedName>
        <fullName evidence="1">FMN-binding negative transcriptional regulator</fullName>
    </submittedName>
</protein>
<dbReference type="PANTHER" id="PTHR35802:SF1">
    <property type="entry name" value="PROTEASE SYNTHASE AND SPORULATION PROTEIN PAI 2"/>
    <property type="match status" value="1"/>
</dbReference>
<dbReference type="InterPro" id="IPR007396">
    <property type="entry name" value="TR_PAI2-type"/>
</dbReference>
<dbReference type="EMBL" id="JACXIZ010000001">
    <property type="protein sequence ID" value="MBD2843585.1"/>
    <property type="molecule type" value="Genomic_DNA"/>
</dbReference>
<name>A0A927GQ72_9BACL</name>
<keyword evidence="2" id="KW-1185">Reference proteome</keyword>
<dbReference type="Pfam" id="PF04299">
    <property type="entry name" value="FMN_bind_2"/>
    <property type="match status" value="1"/>
</dbReference>
<evidence type="ECO:0000313" key="1">
    <source>
        <dbReference type="EMBL" id="MBD2843585.1"/>
    </source>
</evidence>